<gene>
    <name evidence="4" type="ORF">KFK09_028763</name>
</gene>
<comment type="caution">
    <text evidence="4">The sequence shown here is derived from an EMBL/GenBank/DDBJ whole genome shotgun (WGS) entry which is preliminary data.</text>
</comment>
<keyword evidence="5" id="KW-1185">Reference proteome</keyword>
<dbReference type="AlphaFoldDB" id="A0A8T3A2U3"/>
<reference evidence="4" key="1">
    <citation type="journal article" date="2022" name="Front. Genet.">
        <title>Chromosome-Scale Assembly of the Dendrobium nobile Genome Provides Insights Into the Molecular Mechanism of the Biosynthesis of the Medicinal Active Ingredient of Dendrobium.</title>
        <authorList>
            <person name="Xu Q."/>
            <person name="Niu S.-C."/>
            <person name="Li K.-L."/>
            <person name="Zheng P.-J."/>
            <person name="Zhang X.-J."/>
            <person name="Jia Y."/>
            <person name="Liu Y."/>
            <person name="Niu Y.-X."/>
            <person name="Yu L.-H."/>
            <person name="Chen D.-F."/>
            <person name="Zhang G.-Q."/>
        </authorList>
    </citation>
    <scope>NUCLEOTIDE SEQUENCE</scope>
    <source>
        <tissue evidence="4">Leaf</tissue>
    </source>
</reference>
<evidence type="ECO:0000256" key="2">
    <source>
        <dbReference type="SAM" id="SignalP"/>
    </source>
</evidence>
<accession>A0A8T3A2U3</accession>
<dbReference type="Pfam" id="PF14380">
    <property type="entry name" value="WAK_assoc"/>
    <property type="match status" value="1"/>
</dbReference>
<dbReference type="EMBL" id="JAGYWB010000019">
    <property type="protein sequence ID" value="KAI0488924.1"/>
    <property type="molecule type" value="Genomic_DNA"/>
</dbReference>
<feature type="chain" id="PRO_5035949590" description="Wall-associated receptor kinase C-terminal domain-containing protein" evidence="2">
    <location>
        <begin position="28"/>
        <end position="116"/>
    </location>
</feature>
<proteinExistence type="predicted"/>
<evidence type="ECO:0000256" key="1">
    <source>
        <dbReference type="ARBA" id="ARBA00023180"/>
    </source>
</evidence>
<dbReference type="OrthoDB" id="4062651at2759"/>
<organism evidence="4 5">
    <name type="scientific">Dendrobium nobile</name>
    <name type="common">Orchid</name>
    <dbReference type="NCBI Taxonomy" id="94219"/>
    <lineage>
        <taxon>Eukaryota</taxon>
        <taxon>Viridiplantae</taxon>
        <taxon>Streptophyta</taxon>
        <taxon>Embryophyta</taxon>
        <taxon>Tracheophyta</taxon>
        <taxon>Spermatophyta</taxon>
        <taxon>Magnoliopsida</taxon>
        <taxon>Liliopsida</taxon>
        <taxon>Asparagales</taxon>
        <taxon>Orchidaceae</taxon>
        <taxon>Epidendroideae</taxon>
        <taxon>Malaxideae</taxon>
        <taxon>Dendrobiinae</taxon>
        <taxon>Dendrobium</taxon>
    </lineage>
</organism>
<keyword evidence="1" id="KW-0325">Glycoprotein</keyword>
<dbReference type="InterPro" id="IPR032872">
    <property type="entry name" value="WAK_assoc_C"/>
</dbReference>
<keyword evidence="2" id="KW-0732">Signal</keyword>
<protein>
    <recommendedName>
        <fullName evidence="3">Wall-associated receptor kinase C-terminal domain-containing protein</fullName>
    </recommendedName>
</protein>
<feature type="signal peptide" evidence="2">
    <location>
        <begin position="1"/>
        <end position="27"/>
    </location>
</feature>
<evidence type="ECO:0000313" key="5">
    <source>
        <dbReference type="Proteomes" id="UP000829196"/>
    </source>
</evidence>
<evidence type="ECO:0000313" key="4">
    <source>
        <dbReference type="EMBL" id="KAI0488924.1"/>
    </source>
</evidence>
<feature type="domain" description="Wall-associated receptor kinase C-terminal" evidence="3">
    <location>
        <begin position="24"/>
        <end position="79"/>
    </location>
</feature>
<evidence type="ECO:0000259" key="3">
    <source>
        <dbReference type="Pfam" id="PF14380"/>
    </source>
</evidence>
<sequence>MLQSLWYPSSLCYFLLLLPLLLRPSASVPTKEDFNATLKGGSGLTRNGSLDWCLKCVDSGGRCGYDETRPEDQICFCSDTISLGSCFNSTNKRNKGIVIGEQNNILTSFTCSILIC</sequence>
<dbReference type="Proteomes" id="UP000829196">
    <property type="component" value="Unassembled WGS sequence"/>
</dbReference>
<name>A0A8T3A2U3_DENNO</name>